<keyword evidence="2" id="KW-1185">Reference proteome</keyword>
<dbReference type="RefSeq" id="WP_404671692.1">
    <property type="nucleotide sequence ID" value="NZ_JBJDPD010000001.1"/>
</dbReference>
<dbReference type="EMBL" id="JBJDPD010000001">
    <property type="protein sequence ID" value="MFK3999847.1"/>
    <property type="molecule type" value="Genomic_DNA"/>
</dbReference>
<protein>
    <recommendedName>
        <fullName evidence="3">Terminase small subunit</fullName>
    </recommendedName>
</protein>
<name>A0ABW8L4M5_9GAMM</name>
<evidence type="ECO:0000313" key="1">
    <source>
        <dbReference type="EMBL" id="MFK3999847.1"/>
    </source>
</evidence>
<organism evidence="1 2">
    <name type="scientific">Psychrobacter namhaensis</name>
    <dbReference type="NCBI Taxonomy" id="292734"/>
    <lineage>
        <taxon>Bacteria</taxon>
        <taxon>Pseudomonadati</taxon>
        <taxon>Pseudomonadota</taxon>
        <taxon>Gammaproteobacteria</taxon>
        <taxon>Moraxellales</taxon>
        <taxon>Moraxellaceae</taxon>
        <taxon>Psychrobacter</taxon>
    </lineage>
</organism>
<dbReference type="Proteomes" id="UP001620234">
    <property type="component" value="Unassembled WGS sequence"/>
</dbReference>
<comment type="caution">
    <text evidence="1">The sequence shown here is derived from an EMBL/GenBank/DDBJ whole genome shotgun (WGS) entry which is preliminary data.</text>
</comment>
<evidence type="ECO:0000313" key="2">
    <source>
        <dbReference type="Proteomes" id="UP001620234"/>
    </source>
</evidence>
<reference evidence="1 2" key="1">
    <citation type="submission" date="2024-11" db="EMBL/GenBank/DDBJ databases">
        <title>The Natural Products Discovery Center: Release of the First 8490 Sequenced Strains for Exploring Actinobacteria Biosynthetic Diversity.</title>
        <authorList>
            <person name="Kalkreuter E."/>
            <person name="Kautsar S.A."/>
            <person name="Yang D."/>
            <person name="Bader C.D."/>
            <person name="Teijaro C.N."/>
            <person name="Fluegel L."/>
            <person name="Davis C.M."/>
            <person name="Simpson J.R."/>
            <person name="Lauterbach L."/>
            <person name="Steele A.D."/>
            <person name="Gui C."/>
            <person name="Meng S."/>
            <person name="Li G."/>
            <person name="Viehrig K."/>
            <person name="Ye F."/>
            <person name="Su P."/>
            <person name="Kiefer A.F."/>
            <person name="Nichols A."/>
            <person name="Cepeda A.J."/>
            <person name="Yan W."/>
            <person name="Fan B."/>
            <person name="Jiang Y."/>
            <person name="Adhikari A."/>
            <person name="Zheng C.-J."/>
            <person name="Schuster L."/>
            <person name="Cowan T.M."/>
            <person name="Smanski M.J."/>
            <person name="Chevrette M.G."/>
            <person name="De Carvalho L.P.S."/>
            <person name="Shen B."/>
        </authorList>
    </citation>
    <scope>NUCLEOTIDE SEQUENCE [LARGE SCALE GENOMIC DNA]</scope>
    <source>
        <strain evidence="1 2">NPDC077433</strain>
    </source>
</reference>
<evidence type="ECO:0008006" key="3">
    <source>
        <dbReference type="Google" id="ProtNLM"/>
    </source>
</evidence>
<sequence>MTDEVLINEGGRPTKYKDEYDDQAYKLCLLGSTDKELANFFEVAESTINLWKLEHEGFSESIKRGKSLADANVAERLYKRAMGYEHKEDKIFNNNGKPLVVGTTKYYAPDTTAAIFWLKNRQPELWRDKPEPIDDSEVAPVKVVIQVEDARDYERTRD</sequence>
<accession>A0ABW8L4M5</accession>
<gene>
    <name evidence="1" type="ORF">ACI2I3_00670</name>
</gene>
<proteinExistence type="predicted"/>